<dbReference type="InterPro" id="IPR013766">
    <property type="entry name" value="Thioredoxin_domain"/>
</dbReference>
<dbReference type="Pfam" id="PF00085">
    <property type="entry name" value="Thioredoxin"/>
    <property type="match status" value="1"/>
</dbReference>
<dbReference type="EMBL" id="HG992984">
    <property type="protein sequence ID" value="CAE7199889.1"/>
    <property type="molecule type" value="Genomic_DNA"/>
</dbReference>
<dbReference type="CDD" id="cd02947">
    <property type="entry name" value="TRX_family"/>
    <property type="match status" value="1"/>
</dbReference>
<evidence type="ECO:0000313" key="2">
    <source>
        <dbReference type="Proteomes" id="UP000472372"/>
    </source>
</evidence>
<dbReference type="Gene3D" id="3.40.30.10">
    <property type="entry name" value="Glutaredoxin"/>
    <property type="match status" value="1"/>
</dbReference>
<reference evidence="1" key="1">
    <citation type="submission" date="2021-02" db="EMBL/GenBank/DDBJ databases">
        <authorList>
            <person name="Syme A R."/>
            <person name="Syme A R."/>
            <person name="Moolhuijzen P."/>
        </authorList>
    </citation>
    <scope>NUCLEOTIDE SEQUENCE</scope>
    <source>
        <strain evidence="1">W1-1</strain>
    </source>
</reference>
<dbReference type="Proteomes" id="UP000472372">
    <property type="component" value="Chromosome 8"/>
</dbReference>
<dbReference type="PROSITE" id="PS51352">
    <property type="entry name" value="THIOREDOXIN_2"/>
    <property type="match status" value="1"/>
</dbReference>
<evidence type="ECO:0000313" key="1">
    <source>
        <dbReference type="EMBL" id="CAE7199889.1"/>
    </source>
</evidence>
<dbReference type="SUPFAM" id="SSF52833">
    <property type="entry name" value="Thioredoxin-like"/>
    <property type="match status" value="1"/>
</dbReference>
<dbReference type="InterPro" id="IPR036249">
    <property type="entry name" value="Thioredoxin-like_sf"/>
</dbReference>
<gene>
    <name evidence="1" type="ORF">PTTW11_08548</name>
</gene>
<protein>
    <submittedName>
        <fullName evidence="1">Thioredoxin protein</fullName>
    </submittedName>
</protein>
<organism evidence="1 2">
    <name type="scientific">Pyrenophora teres f. teres</name>
    <dbReference type="NCBI Taxonomy" id="97479"/>
    <lineage>
        <taxon>Eukaryota</taxon>
        <taxon>Fungi</taxon>
        <taxon>Dikarya</taxon>
        <taxon>Ascomycota</taxon>
        <taxon>Pezizomycotina</taxon>
        <taxon>Dothideomycetes</taxon>
        <taxon>Pleosporomycetidae</taxon>
        <taxon>Pleosporales</taxon>
        <taxon>Pleosporineae</taxon>
        <taxon>Pleosporaceae</taxon>
        <taxon>Pyrenophora</taxon>
    </lineage>
</organism>
<proteinExistence type="predicted"/>
<accession>A0A6S6WEH5</accession>
<sequence>MLRPALRLPLKPFLHTSTSTRAFTLFPTSTPASKNRIYDPIRQPADLHTLTLLCAANNLPLVTLWSATWCPTCQTVKPLLRRLIEDEKVGESEGGLGFTEVLMDSTLIGDLPVTYRVSSMPTLLAFSRQEAQFEGRVVRPEDMRDEAFLRRWLEGVARKGGRKGGGGGGLFGTKADGEDEMGKMKLEVCALSIIVGTS</sequence>
<dbReference type="AlphaFoldDB" id="A0A6S6WEH5"/>
<name>A0A6S6WEH5_9PLEO</name>